<evidence type="ECO:0000256" key="1">
    <source>
        <dbReference type="SAM" id="MobiDB-lite"/>
    </source>
</evidence>
<sequence>MASAPSGNRTWRGLRSPWRQACSISSARCVGIRLNSGSHWPPQRSIQGRAGVRPAACSRVSSKARSMRGASQGSTSSQGCRATARPARMPASGPGKSRLSSLTTRSA</sequence>
<feature type="compositionally biased region" description="Polar residues" evidence="1">
    <location>
        <begin position="59"/>
        <end position="80"/>
    </location>
</feature>
<feature type="compositionally biased region" description="Polar residues" evidence="1">
    <location>
        <begin position="98"/>
        <end position="107"/>
    </location>
</feature>
<dbReference type="EMBL" id="AF053982">
    <property type="protein sequence ID" value="AAC15720.1"/>
    <property type="molecule type" value="Genomic_DNA"/>
</dbReference>
<organism evidence="2">
    <name type="scientific">Pseudomonas aeruginosa</name>
    <dbReference type="NCBI Taxonomy" id="287"/>
    <lineage>
        <taxon>Bacteria</taxon>
        <taxon>Pseudomonadati</taxon>
        <taxon>Pseudomonadota</taxon>
        <taxon>Gammaproteobacteria</taxon>
        <taxon>Pseudomonadales</taxon>
        <taxon>Pseudomonadaceae</taxon>
        <taxon>Pseudomonas</taxon>
    </lineage>
</organism>
<dbReference type="AlphaFoldDB" id="O68800"/>
<protein>
    <submittedName>
        <fullName evidence="2">Uncharacterized protein</fullName>
    </submittedName>
</protein>
<feature type="region of interest" description="Disordered" evidence="1">
    <location>
        <begin position="35"/>
        <end position="107"/>
    </location>
</feature>
<name>O68800_PSEAI</name>
<reference evidence="2" key="1">
    <citation type="submission" date="1998-03" db="EMBL/GenBank/DDBJ databases">
        <title>Identification of a cytochrome c precursor gene in Pseudomonas aeruginosa.</title>
        <authorList>
            <person name="Kerschen J."/>
            <person name="Hassett D.J."/>
            <person name="Rowe J.J."/>
        </authorList>
    </citation>
    <scope>NUCLEOTIDE SEQUENCE</scope>
    <source>
        <strain evidence="2">PAO1</strain>
    </source>
</reference>
<evidence type="ECO:0000313" key="2">
    <source>
        <dbReference type="EMBL" id="AAC15720.1"/>
    </source>
</evidence>
<accession>O68800</accession>
<proteinExistence type="predicted"/>
<reference evidence="2" key="2">
    <citation type="journal article" date="2001" name="J. Bacteriol.">
        <title>snr-1 gene is required for nitrate reduction in Pseudomonas aeruginosa PAO1.</title>
        <authorList>
            <person name="Kerschen E.J."/>
            <person name="Irani V.R."/>
            <person name="Hassett D.J."/>
            <person name="Rowe J.J."/>
        </authorList>
    </citation>
    <scope>NUCLEOTIDE SEQUENCE</scope>
    <source>
        <strain evidence="2">PAO1</strain>
    </source>
</reference>